<dbReference type="Pfam" id="PF10612">
    <property type="entry name" value="Spore-coat_CotZ"/>
    <property type="match status" value="1"/>
</dbReference>
<keyword evidence="1" id="KW-0167">Capsid protein</keyword>
<gene>
    <name evidence="1" type="ORF">AHA02nite_14020</name>
</gene>
<proteinExistence type="predicted"/>
<keyword evidence="1" id="KW-0946">Virion</keyword>
<dbReference type="RefSeq" id="WP_146815725.1">
    <property type="nucleotide sequence ID" value="NZ_BJYA01000008.1"/>
</dbReference>
<comment type="caution">
    <text evidence="1">The sequence shown here is derived from an EMBL/GenBank/DDBJ whole genome shotgun (WGS) entry which is preliminary data.</text>
</comment>
<protein>
    <submittedName>
        <fullName evidence="1">Spore coat protein Y</fullName>
    </submittedName>
</protein>
<evidence type="ECO:0000313" key="2">
    <source>
        <dbReference type="Proteomes" id="UP000321440"/>
    </source>
</evidence>
<dbReference type="OrthoDB" id="1655185at2"/>
<dbReference type="AlphaFoldDB" id="A0A511W3G1"/>
<dbReference type="EMBL" id="BJYA01000008">
    <property type="protein sequence ID" value="GEN45626.1"/>
    <property type="molecule type" value="Genomic_DNA"/>
</dbReference>
<dbReference type="InterPro" id="IPR019593">
    <property type="entry name" value="Spore_coat_protein_Z/Y"/>
</dbReference>
<organism evidence="1 2">
    <name type="scientific">Alkalibacillus haloalkaliphilus</name>
    <dbReference type="NCBI Taxonomy" id="94136"/>
    <lineage>
        <taxon>Bacteria</taxon>
        <taxon>Bacillati</taxon>
        <taxon>Bacillota</taxon>
        <taxon>Bacilli</taxon>
        <taxon>Bacillales</taxon>
        <taxon>Bacillaceae</taxon>
        <taxon>Alkalibacillus</taxon>
    </lineage>
</organism>
<evidence type="ECO:0000313" key="1">
    <source>
        <dbReference type="EMBL" id="GEN45626.1"/>
    </source>
</evidence>
<keyword evidence="2" id="KW-1185">Reference proteome</keyword>
<dbReference type="Proteomes" id="UP000321440">
    <property type="component" value="Unassembled WGS sequence"/>
</dbReference>
<reference evidence="1 2" key="1">
    <citation type="submission" date="2019-07" db="EMBL/GenBank/DDBJ databases">
        <title>Whole genome shotgun sequence of Alkalibacillus haloalkaliphilus NBRC 103110.</title>
        <authorList>
            <person name="Hosoyama A."/>
            <person name="Uohara A."/>
            <person name="Ohji S."/>
            <person name="Ichikawa N."/>
        </authorList>
    </citation>
    <scope>NUCLEOTIDE SEQUENCE [LARGE SCALE GENOMIC DNA]</scope>
    <source>
        <strain evidence="1 2">NBRC 103110</strain>
    </source>
</reference>
<sequence length="152" mass="16936">MTCRDKRRIEEDTNCVADILRQIVDAQDDIVDDDCDISCEQSIQDLRGDTTAPNSLDTVPVLLYCKCDPFKGYGVRNDQQRTVVDSFYFRVNSIDDDNCATLELLRDPSDSHTGAPDPTKQKTANLRATGICITVDLECFCHVTCLPAINAL</sequence>
<name>A0A511W3G1_9BACI</name>
<accession>A0A511W3G1</accession>